<organism evidence="10 11">
    <name type="scientific">Ignatzschineria rhizosphaerae</name>
    <dbReference type="NCBI Taxonomy" id="2923279"/>
    <lineage>
        <taxon>Bacteria</taxon>
        <taxon>Pseudomonadati</taxon>
        <taxon>Pseudomonadota</taxon>
        <taxon>Gammaproteobacteria</taxon>
        <taxon>Cardiobacteriales</taxon>
        <taxon>Ignatzschineriaceae</taxon>
        <taxon>Ignatzschineria</taxon>
    </lineage>
</organism>
<evidence type="ECO:0000256" key="1">
    <source>
        <dbReference type="ARBA" id="ARBA00001974"/>
    </source>
</evidence>
<protein>
    <recommendedName>
        <fullName evidence="7">Glycerol-3-phosphate dehydrogenase</fullName>
        <ecNumber evidence="7">1.1.5.3</ecNumber>
    </recommendedName>
</protein>
<reference evidence="10 11" key="1">
    <citation type="submission" date="2022-03" db="EMBL/GenBank/DDBJ databases">
        <title>Ignatzschineria rhizosphaerae HR5S32.</title>
        <authorList>
            <person name="Sun J.Q."/>
            <person name="Feng J.Y."/>
        </authorList>
    </citation>
    <scope>NUCLEOTIDE SEQUENCE [LARGE SCALE GENOMIC DNA]</scope>
    <source>
        <strain evidence="10 11">HR5S32</strain>
    </source>
</reference>
<accession>A0ABY3X3Q0</accession>
<evidence type="ECO:0000313" key="11">
    <source>
        <dbReference type="Proteomes" id="UP000829542"/>
    </source>
</evidence>
<dbReference type="Gene3D" id="1.10.8.870">
    <property type="entry name" value="Alpha-glycerophosphate oxidase, cap domain"/>
    <property type="match status" value="1"/>
</dbReference>
<gene>
    <name evidence="10" type="ORF">MMG00_06610</name>
</gene>
<keyword evidence="3 7" id="KW-0285">Flavoprotein</keyword>
<dbReference type="InterPro" id="IPR038299">
    <property type="entry name" value="DAO_C_sf"/>
</dbReference>
<dbReference type="PROSITE" id="PS00977">
    <property type="entry name" value="FAD_G3PDH_1"/>
    <property type="match status" value="1"/>
</dbReference>
<dbReference type="EC" id="1.1.5.3" evidence="7"/>
<dbReference type="InterPro" id="IPR006076">
    <property type="entry name" value="FAD-dep_OxRdtase"/>
</dbReference>
<keyword evidence="6 7" id="KW-0560">Oxidoreductase</keyword>
<dbReference type="Pfam" id="PF16901">
    <property type="entry name" value="DAO_C"/>
    <property type="match status" value="1"/>
</dbReference>
<evidence type="ECO:0000256" key="7">
    <source>
        <dbReference type="RuleBase" id="RU361217"/>
    </source>
</evidence>
<keyword evidence="4" id="KW-0319">Glycerol metabolism</keyword>
<dbReference type="InterPro" id="IPR031656">
    <property type="entry name" value="DAO_C"/>
</dbReference>
<dbReference type="InterPro" id="IPR000447">
    <property type="entry name" value="G3P_DH_FAD-dep"/>
</dbReference>
<keyword evidence="5" id="KW-0274">FAD</keyword>
<dbReference type="PANTHER" id="PTHR11985:SF35">
    <property type="entry name" value="ANAEROBIC GLYCEROL-3-PHOSPHATE DEHYDROGENASE SUBUNIT A"/>
    <property type="match status" value="1"/>
</dbReference>
<dbReference type="Pfam" id="PF01266">
    <property type="entry name" value="DAO"/>
    <property type="match status" value="1"/>
</dbReference>
<comment type="cofactor">
    <cofactor evidence="1 7">
        <name>FAD</name>
        <dbReference type="ChEBI" id="CHEBI:57692"/>
    </cofactor>
</comment>
<keyword evidence="11" id="KW-1185">Reference proteome</keyword>
<evidence type="ECO:0000256" key="6">
    <source>
        <dbReference type="ARBA" id="ARBA00023002"/>
    </source>
</evidence>
<comment type="similarity">
    <text evidence="2 7">Belongs to the FAD-dependent glycerol-3-phosphate dehydrogenase family.</text>
</comment>
<evidence type="ECO:0000256" key="2">
    <source>
        <dbReference type="ARBA" id="ARBA00007330"/>
    </source>
</evidence>
<evidence type="ECO:0000256" key="4">
    <source>
        <dbReference type="ARBA" id="ARBA00022798"/>
    </source>
</evidence>
<name>A0ABY3X3Q0_9GAMM</name>
<evidence type="ECO:0000256" key="5">
    <source>
        <dbReference type="ARBA" id="ARBA00022827"/>
    </source>
</evidence>
<feature type="domain" description="FAD dependent oxidoreductase" evidence="8">
    <location>
        <begin position="21"/>
        <end position="357"/>
    </location>
</feature>
<dbReference type="Gene3D" id="3.30.9.10">
    <property type="entry name" value="D-Amino Acid Oxidase, subunit A, domain 2"/>
    <property type="match status" value="1"/>
</dbReference>
<evidence type="ECO:0000313" key="10">
    <source>
        <dbReference type="EMBL" id="UNM97509.1"/>
    </source>
</evidence>
<dbReference type="RefSeq" id="WP_242153147.1">
    <property type="nucleotide sequence ID" value="NZ_CP093379.1"/>
</dbReference>
<dbReference type="PRINTS" id="PR01001">
    <property type="entry name" value="FADG3PDH"/>
</dbReference>
<proteinExistence type="inferred from homology"/>
<dbReference type="Proteomes" id="UP000829542">
    <property type="component" value="Chromosome"/>
</dbReference>
<feature type="domain" description="Alpha-glycerophosphate oxidase C-terminal" evidence="9">
    <location>
        <begin position="402"/>
        <end position="529"/>
    </location>
</feature>
<comment type="catalytic activity">
    <reaction evidence="7">
        <text>a quinone + sn-glycerol 3-phosphate = dihydroxyacetone phosphate + a quinol</text>
        <dbReference type="Rhea" id="RHEA:18977"/>
        <dbReference type="ChEBI" id="CHEBI:24646"/>
        <dbReference type="ChEBI" id="CHEBI:57597"/>
        <dbReference type="ChEBI" id="CHEBI:57642"/>
        <dbReference type="ChEBI" id="CHEBI:132124"/>
        <dbReference type="EC" id="1.1.5.3"/>
    </reaction>
</comment>
<evidence type="ECO:0000256" key="3">
    <source>
        <dbReference type="ARBA" id="ARBA00022630"/>
    </source>
</evidence>
<dbReference type="InterPro" id="IPR036188">
    <property type="entry name" value="FAD/NAD-bd_sf"/>
</dbReference>
<evidence type="ECO:0000259" key="9">
    <source>
        <dbReference type="Pfam" id="PF16901"/>
    </source>
</evidence>
<sequence>MSLASLYRREIFQSFKKNHYDLVIIGGGITGAGIALDAVSRGMKVALLEKRDFAFGASSRSTKMIHGGLRYLQKFQLKNVTRTGKERAMVYENAPHVIHRERMILPIHKGGSLGRFTTSIGLKFYDYLADVKSDERRKMLSVKETLAKVPALKKEGLRGAGEYVEYRADDARMTLEMIKKAVELGADCLNYSEVIGFNQDNQGFVEAAVIRDSATNNMHIVEGTVILNAAGGWRFEVSDLAQETDGHSLMLIKGAHLVFDQAQFPLQDALYFDTGEDKKMVFAVPRDGKTYVGVSSAVYEGDPIYPTVSITDQHYLISAINEMFPKLNITAEMIESSWAGISPVVKDKSSSKAKKPLLETAKNGLISVTTGKLTGYRELAQAVVDEIASHLKTKKNQEFAQCQTMMLPFSGGDVGGSEAFESFIEASIERGVAANLAPEEARELARIYGSNVDLLFEIAAKASPDEMLGLPLMVYVRLMYGLLYESVMTPSDFFVRRTSALYFNIQWVKAHQVAVVRFMARYFSWTVDQVKQYNTALEQALYHATHAVEDERVVKLTQKTEALIEAPSKNNEVL</sequence>
<dbReference type="SUPFAM" id="SSF51905">
    <property type="entry name" value="FAD/NAD(P)-binding domain"/>
    <property type="match status" value="1"/>
</dbReference>
<dbReference type="Gene3D" id="3.50.50.60">
    <property type="entry name" value="FAD/NAD(P)-binding domain"/>
    <property type="match status" value="1"/>
</dbReference>
<dbReference type="PANTHER" id="PTHR11985">
    <property type="entry name" value="GLYCEROL-3-PHOSPHATE DEHYDROGENASE"/>
    <property type="match status" value="1"/>
</dbReference>
<evidence type="ECO:0000259" key="8">
    <source>
        <dbReference type="Pfam" id="PF01266"/>
    </source>
</evidence>
<dbReference type="EMBL" id="CP093379">
    <property type="protein sequence ID" value="UNM97509.1"/>
    <property type="molecule type" value="Genomic_DNA"/>
</dbReference>